<gene>
    <name evidence="1" type="ORF">TNIN_1091</name>
</gene>
<evidence type="ECO:0000313" key="2">
    <source>
        <dbReference type="Proteomes" id="UP000886998"/>
    </source>
</evidence>
<dbReference type="EMBL" id="BMAV01018602">
    <property type="protein sequence ID" value="GFY71069.1"/>
    <property type="molecule type" value="Genomic_DNA"/>
</dbReference>
<organism evidence="1 2">
    <name type="scientific">Trichonephila inaurata madagascariensis</name>
    <dbReference type="NCBI Taxonomy" id="2747483"/>
    <lineage>
        <taxon>Eukaryota</taxon>
        <taxon>Metazoa</taxon>
        <taxon>Ecdysozoa</taxon>
        <taxon>Arthropoda</taxon>
        <taxon>Chelicerata</taxon>
        <taxon>Arachnida</taxon>
        <taxon>Araneae</taxon>
        <taxon>Araneomorphae</taxon>
        <taxon>Entelegynae</taxon>
        <taxon>Araneoidea</taxon>
        <taxon>Nephilidae</taxon>
        <taxon>Trichonephila</taxon>
        <taxon>Trichonephila inaurata</taxon>
    </lineage>
</organism>
<accession>A0A8X6YK49</accession>
<name>A0A8X6YK49_9ARAC</name>
<proteinExistence type="predicted"/>
<dbReference type="AlphaFoldDB" id="A0A8X6YK49"/>
<sequence>MQTYETKGKETVLSQQKKHQLRNRICFSIFDQTREVVRRFCPELLDNHLTTTASHNYKPQYPDNSSLFYHTFTSSYCVRKEKISKSGIFAILAQVLVKESVNHQTT</sequence>
<evidence type="ECO:0000313" key="1">
    <source>
        <dbReference type="EMBL" id="GFY71069.1"/>
    </source>
</evidence>
<keyword evidence="2" id="KW-1185">Reference proteome</keyword>
<comment type="caution">
    <text evidence="1">The sequence shown here is derived from an EMBL/GenBank/DDBJ whole genome shotgun (WGS) entry which is preliminary data.</text>
</comment>
<reference evidence="1" key="1">
    <citation type="submission" date="2020-08" db="EMBL/GenBank/DDBJ databases">
        <title>Multicomponent nature underlies the extraordinary mechanical properties of spider dragline silk.</title>
        <authorList>
            <person name="Kono N."/>
            <person name="Nakamura H."/>
            <person name="Mori M."/>
            <person name="Yoshida Y."/>
            <person name="Ohtoshi R."/>
            <person name="Malay A.D."/>
            <person name="Moran D.A.P."/>
            <person name="Tomita M."/>
            <person name="Numata K."/>
            <person name="Arakawa K."/>
        </authorList>
    </citation>
    <scope>NUCLEOTIDE SEQUENCE</scope>
</reference>
<protein>
    <submittedName>
        <fullName evidence="1">Uncharacterized protein</fullName>
    </submittedName>
</protein>
<dbReference type="Proteomes" id="UP000886998">
    <property type="component" value="Unassembled WGS sequence"/>
</dbReference>